<organism evidence="11 12">
    <name type="scientific">Haloarcula limicola</name>
    <dbReference type="NCBI Taxonomy" id="1429915"/>
    <lineage>
        <taxon>Archaea</taxon>
        <taxon>Methanobacteriati</taxon>
        <taxon>Methanobacteriota</taxon>
        <taxon>Stenosarchaea group</taxon>
        <taxon>Halobacteria</taxon>
        <taxon>Halobacteriales</taxon>
        <taxon>Haloarculaceae</taxon>
        <taxon>Haloarcula</taxon>
    </lineage>
</organism>
<keyword evidence="2" id="KW-0813">Transport</keyword>
<dbReference type="InterPro" id="IPR050222">
    <property type="entry name" value="MATE_MdtK"/>
</dbReference>
<reference evidence="11 12" key="1">
    <citation type="submission" date="2021-06" db="EMBL/GenBank/DDBJ databases">
        <title>New haloarchaea isolates fom saline soil.</title>
        <authorList>
            <person name="Duran-Viseras A."/>
            <person name="Sanchez-Porro C.S."/>
            <person name="Ventosa A."/>
        </authorList>
    </citation>
    <scope>NUCLEOTIDE SEQUENCE [LARGE SCALE GENOMIC DNA]</scope>
    <source>
        <strain evidence="11 12">JCM 183640</strain>
    </source>
</reference>
<dbReference type="OrthoDB" id="214119at2157"/>
<feature type="transmembrane region" description="Helical" evidence="10">
    <location>
        <begin position="410"/>
        <end position="434"/>
    </location>
</feature>
<evidence type="ECO:0000256" key="3">
    <source>
        <dbReference type="ARBA" id="ARBA00022449"/>
    </source>
</evidence>
<dbReference type="GO" id="GO:0042910">
    <property type="term" value="F:xenobiotic transmembrane transporter activity"/>
    <property type="evidence" value="ECO:0007669"/>
    <property type="project" value="InterPro"/>
</dbReference>
<evidence type="ECO:0000256" key="8">
    <source>
        <dbReference type="ARBA" id="ARBA00023136"/>
    </source>
</evidence>
<dbReference type="AlphaFoldDB" id="A0A8J7YAS8"/>
<keyword evidence="3" id="KW-0050">Antiport</keyword>
<name>A0A8J7YAS8_9EURY</name>
<sequence>MPSRYNPVRGLLLSVGGLLSRAGLVERDRIARATDLAWPRIVTGLARMSKSTADVAMVGLALGQVAIAGVGFAAPFWGLAFALGGGVGGGTIGMVSQRFGADAREELGLTVTTSAAVVVAVTLPLTAAFWYAPGTLIGLVGSGADAVAYGEQYLRTLAVGVPFAALNLVGSRTLVGADDAYSPMILRGGGAVVNVVLNAVLIFGLGMGVVGAAVGTVIANVLVTAALAVGLVRGGLPGLDFPVRIPLSRPFVDASLARDLASVASPLVGSNLARTGAQFPRLFIVGLFGPTVVSAYVVALRVRALLDTPNWGLSLASSSLVGQALGENDESDATRWAQTVFRLGVGVYVAVALGLAPFSRQISRLFVEDAAGLGLVTTFVAVACLTVVFRGVDGGATGPLRASGDTRWPFYSQLAGMYLFALPIAYAGVSVPAIGVSALYASMLAETAVPAAVTYHRFRSGAWRAVSRSYRPDAALDD</sequence>
<evidence type="ECO:0000313" key="12">
    <source>
        <dbReference type="Proteomes" id="UP000766550"/>
    </source>
</evidence>
<evidence type="ECO:0000256" key="10">
    <source>
        <dbReference type="SAM" id="Phobius"/>
    </source>
</evidence>
<comment type="subcellular location">
    <subcellularLocation>
        <location evidence="1">Cell membrane</location>
        <topology evidence="1">Multi-pass membrane protein</topology>
    </subcellularLocation>
</comment>
<keyword evidence="7" id="KW-0406">Ion transport</keyword>
<comment type="caution">
    <text evidence="11">The sequence shown here is derived from an EMBL/GenBank/DDBJ whole genome shotgun (WGS) entry which is preliminary data.</text>
</comment>
<proteinExistence type="predicted"/>
<evidence type="ECO:0000256" key="9">
    <source>
        <dbReference type="ARBA" id="ARBA00031636"/>
    </source>
</evidence>
<feature type="transmembrane region" description="Helical" evidence="10">
    <location>
        <begin position="370"/>
        <end position="390"/>
    </location>
</feature>
<feature type="transmembrane region" description="Helical" evidence="10">
    <location>
        <begin position="340"/>
        <end position="358"/>
    </location>
</feature>
<keyword evidence="5 10" id="KW-0812">Transmembrane</keyword>
<dbReference type="CDD" id="cd13137">
    <property type="entry name" value="MATE_NorM_like"/>
    <property type="match status" value="1"/>
</dbReference>
<gene>
    <name evidence="11" type="ORF">KTS45_09515</name>
</gene>
<feature type="transmembrane region" description="Helical" evidence="10">
    <location>
        <begin position="107"/>
        <end position="132"/>
    </location>
</feature>
<evidence type="ECO:0000256" key="4">
    <source>
        <dbReference type="ARBA" id="ARBA00022475"/>
    </source>
</evidence>
<dbReference type="PIRSF" id="PIRSF006603">
    <property type="entry name" value="DinF"/>
    <property type="match status" value="1"/>
</dbReference>
<dbReference type="InterPro" id="IPR002528">
    <property type="entry name" value="MATE_fam"/>
</dbReference>
<feature type="transmembrane region" description="Helical" evidence="10">
    <location>
        <begin position="152"/>
        <end position="170"/>
    </location>
</feature>
<feature type="transmembrane region" description="Helical" evidence="10">
    <location>
        <begin position="217"/>
        <end position="236"/>
    </location>
</feature>
<dbReference type="InterPro" id="IPR048279">
    <property type="entry name" value="MdtK-like"/>
</dbReference>
<keyword evidence="8 10" id="KW-0472">Membrane</keyword>
<keyword evidence="4" id="KW-1003">Cell membrane</keyword>
<dbReference type="PANTHER" id="PTHR43298:SF2">
    <property type="entry name" value="FMN_FAD EXPORTER YEEO-RELATED"/>
    <property type="match status" value="1"/>
</dbReference>
<evidence type="ECO:0000256" key="2">
    <source>
        <dbReference type="ARBA" id="ARBA00022448"/>
    </source>
</evidence>
<evidence type="ECO:0000313" key="11">
    <source>
        <dbReference type="EMBL" id="MBV0924439.1"/>
    </source>
</evidence>
<dbReference type="RefSeq" id="WP_162317490.1">
    <property type="nucleotide sequence ID" value="NZ_JAHQXF010000001.1"/>
</dbReference>
<keyword evidence="6 10" id="KW-1133">Transmembrane helix</keyword>
<feature type="transmembrane region" description="Helical" evidence="10">
    <location>
        <begin position="76"/>
        <end position="95"/>
    </location>
</feature>
<dbReference type="PANTHER" id="PTHR43298">
    <property type="entry name" value="MULTIDRUG RESISTANCE PROTEIN NORM-RELATED"/>
    <property type="match status" value="1"/>
</dbReference>
<dbReference type="EMBL" id="JAHQXF010000001">
    <property type="protein sequence ID" value="MBV0924439.1"/>
    <property type="molecule type" value="Genomic_DNA"/>
</dbReference>
<protein>
    <recommendedName>
        <fullName evidence="9">Multidrug-efflux transporter</fullName>
    </recommendedName>
</protein>
<dbReference type="Pfam" id="PF01554">
    <property type="entry name" value="MatE"/>
    <property type="match status" value="2"/>
</dbReference>
<evidence type="ECO:0000256" key="1">
    <source>
        <dbReference type="ARBA" id="ARBA00004651"/>
    </source>
</evidence>
<feature type="transmembrane region" description="Helical" evidence="10">
    <location>
        <begin position="282"/>
        <end position="302"/>
    </location>
</feature>
<dbReference type="GO" id="GO:0006811">
    <property type="term" value="P:monoatomic ion transport"/>
    <property type="evidence" value="ECO:0007669"/>
    <property type="project" value="UniProtKB-KW"/>
</dbReference>
<dbReference type="NCBIfam" id="TIGR00797">
    <property type="entry name" value="matE"/>
    <property type="match status" value="1"/>
</dbReference>
<evidence type="ECO:0000256" key="7">
    <source>
        <dbReference type="ARBA" id="ARBA00023065"/>
    </source>
</evidence>
<dbReference type="GO" id="GO:0015297">
    <property type="term" value="F:antiporter activity"/>
    <property type="evidence" value="ECO:0007669"/>
    <property type="project" value="UniProtKB-KW"/>
</dbReference>
<evidence type="ECO:0000256" key="5">
    <source>
        <dbReference type="ARBA" id="ARBA00022692"/>
    </source>
</evidence>
<dbReference type="Proteomes" id="UP000766550">
    <property type="component" value="Unassembled WGS sequence"/>
</dbReference>
<feature type="transmembrane region" description="Helical" evidence="10">
    <location>
        <begin position="191"/>
        <end position="211"/>
    </location>
</feature>
<dbReference type="GO" id="GO:0005886">
    <property type="term" value="C:plasma membrane"/>
    <property type="evidence" value="ECO:0007669"/>
    <property type="project" value="UniProtKB-SubCell"/>
</dbReference>
<keyword evidence="12" id="KW-1185">Reference proteome</keyword>
<evidence type="ECO:0000256" key="6">
    <source>
        <dbReference type="ARBA" id="ARBA00022989"/>
    </source>
</evidence>
<accession>A0A8J7YAS8</accession>